<dbReference type="EMBL" id="JAANBB010000604">
    <property type="protein sequence ID" value="KAF7538221.1"/>
    <property type="molecule type" value="Genomic_DNA"/>
</dbReference>
<organism evidence="2 3">
    <name type="scientific">Cylindrodendrum hubeiense</name>
    <dbReference type="NCBI Taxonomy" id="595255"/>
    <lineage>
        <taxon>Eukaryota</taxon>
        <taxon>Fungi</taxon>
        <taxon>Dikarya</taxon>
        <taxon>Ascomycota</taxon>
        <taxon>Pezizomycotina</taxon>
        <taxon>Sordariomycetes</taxon>
        <taxon>Hypocreomycetidae</taxon>
        <taxon>Hypocreales</taxon>
        <taxon>Nectriaceae</taxon>
        <taxon>Cylindrodendrum</taxon>
    </lineage>
</organism>
<reference evidence="2" key="1">
    <citation type="submission" date="2020-03" db="EMBL/GenBank/DDBJ databases">
        <title>Draft Genome Sequence of Cylindrodendrum hubeiense.</title>
        <authorList>
            <person name="Buettner E."/>
            <person name="Kellner H."/>
        </authorList>
    </citation>
    <scope>NUCLEOTIDE SEQUENCE</scope>
    <source>
        <strain evidence="2">IHI 201604</strain>
    </source>
</reference>
<gene>
    <name evidence="2" type="ORF">G7Z17_g12676</name>
</gene>
<comment type="caution">
    <text evidence="2">The sequence shown here is derived from an EMBL/GenBank/DDBJ whole genome shotgun (WGS) entry which is preliminary data.</text>
</comment>
<dbReference type="OrthoDB" id="5135333at2759"/>
<sequence>MCLVPAPEGADYVALSYVWGQVPTLKTKTDNFDMLHEEGSFNRLEGEIAATIRDSMRLVPILGERYLWVDSLCIVQDDEDSLRQHISQMSTIFENATFAIIAAHGKDASSGLPGLRNVSKPRTLPPVLRLTEDMGFTARLEDRLRWAALTTRGWTMQEQIFSRRKLVFFENSVRWICRSNTYYEDIDSPHDFESKYLSIDGGESFDKLSPLELSLDVPDLSILCKLIGLYNRRAFTFDEDVIPAFSSTFSSMGAAFPQGFIYGLPAAFFDVALLWRSRGNDLRRREAWNKNTPCPPSWTWAGWQGSLENFTWTSACYMKNPPWKWGTAHWEPFQAIPMLTWYTRDSKDGRQQPLPFQNEWHDYKRRYMGKEVDLPDGWVFKTEDADKEKDRIEGVVRTHEDRFKYLEDPECEVSYQQLQTTYYYEHQSCPSIKFWHPVPLGINPEPPNKLQRPPSYWKYLCAETQQAKLWGVKPRYNTTLERAVSYRYPSKFVVPMFGISLGVTAVFRNEAGEEVGELGVDSREDLDRIYEAELNGVLCDLVVVSRGLNYPDPQPVGLETWSFYNVLWVVWEDGIAYRRGVGRVKKSVWEGLEKEDISLVLG</sequence>
<evidence type="ECO:0000313" key="3">
    <source>
        <dbReference type="Proteomes" id="UP000722485"/>
    </source>
</evidence>
<name>A0A9P5GTK9_9HYPO</name>
<feature type="domain" description="Heterokaryon incompatibility" evidence="1">
    <location>
        <begin position="12"/>
        <end position="158"/>
    </location>
</feature>
<protein>
    <recommendedName>
        <fullName evidence="1">Heterokaryon incompatibility domain-containing protein</fullName>
    </recommendedName>
</protein>
<proteinExistence type="predicted"/>
<evidence type="ECO:0000313" key="2">
    <source>
        <dbReference type="EMBL" id="KAF7538221.1"/>
    </source>
</evidence>
<dbReference type="PANTHER" id="PTHR33112:SF12">
    <property type="entry name" value="HETEROKARYON INCOMPATIBILITY DOMAIN-CONTAINING PROTEIN"/>
    <property type="match status" value="1"/>
</dbReference>
<accession>A0A9P5GTK9</accession>
<evidence type="ECO:0000259" key="1">
    <source>
        <dbReference type="Pfam" id="PF06985"/>
    </source>
</evidence>
<dbReference type="Pfam" id="PF06985">
    <property type="entry name" value="HET"/>
    <property type="match status" value="1"/>
</dbReference>
<dbReference type="PANTHER" id="PTHR33112">
    <property type="entry name" value="DOMAIN PROTEIN, PUTATIVE-RELATED"/>
    <property type="match status" value="1"/>
</dbReference>
<dbReference type="Proteomes" id="UP000722485">
    <property type="component" value="Unassembled WGS sequence"/>
</dbReference>
<keyword evidence="3" id="KW-1185">Reference proteome</keyword>
<dbReference type="InterPro" id="IPR010730">
    <property type="entry name" value="HET"/>
</dbReference>
<dbReference type="AlphaFoldDB" id="A0A9P5GTK9"/>